<proteinExistence type="predicted"/>
<protein>
    <submittedName>
        <fullName evidence="1">Uncharacterized protein</fullName>
    </submittedName>
</protein>
<evidence type="ECO:0000313" key="1">
    <source>
        <dbReference type="EMBL" id="CAD8058772.1"/>
    </source>
</evidence>
<keyword evidence="2" id="KW-1185">Reference proteome</keyword>
<reference evidence="1" key="1">
    <citation type="submission" date="2021-01" db="EMBL/GenBank/DDBJ databases">
        <authorList>
            <consortium name="Genoscope - CEA"/>
            <person name="William W."/>
        </authorList>
    </citation>
    <scope>NUCLEOTIDE SEQUENCE</scope>
</reference>
<sequence>MQDSLNSSLDSIELEIYHKPNPKIRSIIEYLRKSNLQFCTDPKKKQDNYYSNLTESIDQFSLRRNKFINRKKPEILIDYPAL</sequence>
<gene>
    <name evidence="1" type="ORF">PPRIM_AZ9-3.1.T0280010</name>
</gene>
<name>A0A8S1KZ98_PARPR</name>
<evidence type="ECO:0000313" key="2">
    <source>
        <dbReference type="Proteomes" id="UP000688137"/>
    </source>
</evidence>
<dbReference type="AlphaFoldDB" id="A0A8S1KZ98"/>
<dbReference type="OMA" id="PKIRSIM"/>
<organism evidence="1 2">
    <name type="scientific">Paramecium primaurelia</name>
    <dbReference type="NCBI Taxonomy" id="5886"/>
    <lineage>
        <taxon>Eukaryota</taxon>
        <taxon>Sar</taxon>
        <taxon>Alveolata</taxon>
        <taxon>Ciliophora</taxon>
        <taxon>Intramacronucleata</taxon>
        <taxon>Oligohymenophorea</taxon>
        <taxon>Peniculida</taxon>
        <taxon>Parameciidae</taxon>
        <taxon>Paramecium</taxon>
    </lineage>
</organism>
<accession>A0A8S1KZ98</accession>
<dbReference type="Proteomes" id="UP000688137">
    <property type="component" value="Unassembled WGS sequence"/>
</dbReference>
<comment type="caution">
    <text evidence="1">The sequence shown here is derived from an EMBL/GenBank/DDBJ whole genome shotgun (WGS) entry which is preliminary data.</text>
</comment>
<dbReference type="EMBL" id="CAJJDM010000027">
    <property type="protein sequence ID" value="CAD8058772.1"/>
    <property type="molecule type" value="Genomic_DNA"/>
</dbReference>